<gene>
    <name evidence="7" type="ORF">LCGC14_2418440</name>
</gene>
<dbReference type="HAMAP" id="MF_00147_B">
    <property type="entry name" value="TIM_B"/>
    <property type="match status" value="1"/>
</dbReference>
<dbReference type="GO" id="GO:0006096">
    <property type="term" value="P:glycolytic process"/>
    <property type="evidence" value="ECO:0007669"/>
    <property type="project" value="UniProtKB-KW"/>
</dbReference>
<accession>A0A0F9EJQ6</accession>
<dbReference type="GO" id="GO:0006094">
    <property type="term" value="P:gluconeogenesis"/>
    <property type="evidence" value="ECO:0007669"/>
    <property type="project" value="UniProtKB-KW"/>
</dbReference>
<dbReference type="PANTHER" id="PTHR21139:SF42">
    <property type="entry name" value="TRIOSEPHOSPHATE ISOMERASE"/>
    <property type="match status" value="1"/>
</dbReference>
<dbReference type="Gene3D" id="3.20.20.70">
    <property type="entry name" value="Aldolase class I"/>
    <property type="match status" value="1"/>
</dbReference>
<dbReference type="InterPro" id="IPR000652">
    <property type="entry name" value="Triosephosphate_isomerase"/>
</dbReference>
<dbReference type="CDD" id="cd00311">
    <property type="entry name" value="TIM"/>
    <property type="match status" value="1"/>
</dbReference>
<reference evidence="7" key="1">
    <citation type="journal article" date="2015" name="Nature">
        <title>Complex archaea that bridge the gap between prokaryotes and eukaryotes.</title>
        <authorList>
            <person name="Spang A."/>
            <person name="Saw J.H."/>
            <person name="Jorgensen S.L."/>
            <person name="Zaremba-Niedzwiedzka K."/>
            <person name="Martijn J."/>
            <person name="Lind A.E."/>
            <person name="van Eijk R."/>
            <person name="Schleper C."/>
            <person name="Guy L."/>
            <person name="Ettema T.J."/>
        </authorList>
    </citation>
    <scope>NUCLEOTIDE SEQUENCE</scope>
</reference>
<dbReference type="FunFam" id="3.20.20.70:FF:000016">
    <property type="entry name" value="Triosephosphate isomerase"/>
    <property type="match status" value="1"/>
</dbReference>
<keyword evidence="4" id="KW-0963">Cytoplasm</keyword>
<evidence type="ECO:0000256" key="3">
    <source>
        <dbReference type="ARBA" id="ARBA00022432"/>
    </source>
</evidence>
<keyword evidence="5" id="KW-0324">Glycolysis</keyword>
<dbReference type="SUPFAM" id="SSF51351">
    <property type="entry name" value="Triosephosphate isomerase (TIM)"/>
    <property type="match status" value="1"/>
</dbReference>
<protein>
    <recommendedName>
        <fullName evidence="2">triose-phosphate isomerase</fullName>
        <ecNumber evidence="2">5.3.1.1</ecNumber>
    </recommendedName>
</protein>
<dbReference type="GO" id="GO:0046166">
    <property type="term" value="P:glyceraldehyde-3-phosphate biosynthetic process"/>
    <property type="evidence" value="ECO:0007669"/>
    <property type="project" value="TreeGrafter"/>
</dbReference>
<evidence type="ECO:0000256" key="1">
    <source>
        <dbReference type="ARBA" id="ARBA00004680"/>
    </source>
</evidence>
<proteinExistence type="inferred from homology"/>
<dbReference type="InterPro" id="IPR022896">
    <property type="entry name" value="TrioseP_Isoase_bac/euk"/>
</dbReference>
<keyword evidence="6" id="KW-0413">Isomerase</keyword>
<evidence type="ECO:0000256" key="4">
    <source>
        <dbReference type="ARBA" id="ARBA00022490"/>
    </source>
</evidence>
<dbReference type="InterPro" id="IPR035990">
    <property type="entry name" value="TIM_sf"/>
</dbReference>
<evidence type="ECO:0000256" key="5">
    <source>
        <dbReference type="ARBA" id="ARBA00023152"/>
    </source>
</evidence>
<dbReference type="InterPro" id="IPR013785">
    <property type="entry name" value="Aldolase_TIM"/>
</dbReference>
<dbReference type="Pfam" id="PF00121">
    <property type="entry name" value="TIM"/>
    <property type="match status" value="1"/>
</dbReference>
<dbReference type="GO" id="GO:0004807">
    <property type="term" value="F:triose-phosphate isomerase activity"/>
    <property type="evidence" value="ECO:0007669"/>
    <property type="project" value="UniProtKB-EC"/>
</dbReference>
<organism evidence="7">
    <name type="scientific">marine sediment metagenome</name>
    <dbReference type="NCBI Taxonomy" id="412755"/>
    <lineage>
        <taxon>unclassified sequences</taxon>
        <taxon>metagenomes</taxon>
        <taxon>ecological metagenomes</taxon>
    </lineage>
</organism>
<keyword evidence="3" id="KW-0312">Gluconeogenesis</keyword>
<dbReference type="PROSITE" id="PS51440">
    <property type="entry name" value="TIM_2"/>
    <property type="match status" value="1"/>
</dbReference>
<dbReference type="NCBIfam" id="TIGR00419">
    <property type="entry name" value="tim"/>
    <property type="match status" value="1"/>
</dbReference>
<dbReference type="PROSITE" id="PS00171">
    <property type="entry name" value="TIM_1"/>
    <property type="match status" value="1"/>
</dbReference>
<comment type="caution">
    <text evidence="7">The sequence shown here is derived from an EMBL/GenBank/DDBJ whole genome shotgun (WGS) entry which is preliminary data.</text>
</comment>
<evidence type="ECO:0000313" key="7">
    <source>
        <dbReference type="EMBL" id="KKL24128.1"/>
    </source>
</evidence>
<dbReference type="AlphaFoldDB" id="A0A0F9EJQ6"/>
<dbReference type="EC" id="5.3.1.1" evidence="2"/>
<dbReference type="EMBL" id="LAZR01036709">
    <property type="protein sequence ID" value="KKL24128.1"/>
    <property type="molecule type" value="Genomic_DNA"/>
</dbReference>
<evidence type="ECO:0000256" key="6">
    <source>
        <dbReference type="ARBA" id="ARBA00023235"/>
    </source>
</evidence>
<comment type="pathway">
    <text evidence="1">Carbohydrate degradation; glycolysis; D-glyceraldehyde 3-phosphate from glycerone phosphate: step 1/1.</text>
</comment>
<dbReference type="GO" id="GO:0019563">
    <property type="term" value="P:glycerol catabolic process"/>
    <property type="evidence" value="ECO:0007669"/>
    <property type="project" value="TreeGrafter"/>
</dbReference>
<dbReference type="InterPro" id="IPR020861">
    <property type="entry name" value="Triosephosphate_isomerase_AS"/>
</dbReference>
<sequence>MREAVIAGNWKAYTTSDVCRALCGGLRERLDSIDRVEKVVCPPFVYLMLARDALAGSSVRLGAQDVHWEDDVAATGEIGPKMLRELVEYVIIGHSERRHQFGETDEMVSRKVKAALAAGLRPIMCVGEKLEEREAGKTEDVLVRQTRRGLEGAEIPDGFIIAYEPVWAIGTGRAATGEIAEETIAVVRREVASLLGADKAETVRILYGGSVKPENIAEFVSREGIDGALVGGASLKVDAFAGIVRETAQAKTRP</sequence>
<dbReference type="GO" id="GO:0005829">
    <property type="term" value="C:cytosol"/>
    <property type="evidence" value="ECO:0007669"/>
    <property type="project" value="TreeGrafter"/>
</dbReference>
<name>A0A0F9EJQ6_9ZZZZ</name>
<evidence type="ECO:0000256" key="2">
    <source>
        <dbReference type="ARBA" id="ARBA00011940"/>
    </source>
</evidence>
<dbReference type="PANTHER" id="PTHR21139">
    <property type="entry name" value="TRIOSEPHOSPHATE ISOMERASE"/>
    <property type="match status" value="1"/>
</dbReference>